<protein>
    <submittedName>
        <fullName evidence="1">Uncharacterized protein</fullName>
    </submittedName>
</protein>
<proteinExistence type="predicted"/>
<organism evidence="1 2">
    <name type="scientific">Megamonas rupellensis</name>
    <dbReference type="NCBI Taxonomy" id="491921"/>
    <lineage>
        <taxon>Bacteria</taxon>
        <taxon>Bacillati</taxon>
        <taxon>Bacillota</taxon>
        <taxon>Negativicutes</taxon>
        <taxon>Selenomonadales</taxon>
        <taxon>Selenomonadaceae</taxon>
        <taxon>Megamonas</taxon>
    </lineage>
</organism>
<evidence type="ECO:0000313" key="2">
    <source>
        <dbReference type="Proteomes" id="UP000284662"/>
    </source>
</evidence>
<evidence type="ECO:0000313" key="1">
    <source>
        <dbReference type="EMBL" id="RGQ08497.1"/>
    </source>
</evidence>
<dbReference type="AlphaFoldDB" id="A0A412A082"/>
<reference evidence="1 2" key="1">
    <citation type="submission" date="2018-08" db="EMBL/GenBank/DDBJ databases">
        <title>A genome reference for cultivated species of the human gut microbiota.</title>
        <authorList>
            <person name="Zou Y."/>
            <person name="Xue W."/>
            <person name="Luo G."/>
        </authorList>
    </citation>
    <scope>NUCLEOTIDE SEQUENCE [LARGE SCALE GENOMIC DNA]</scope>
    <source>
        <strain evidence="1 2">AF29-2</strain>
    </source>
</reference>
<gene>
    <name evidence="1" type="ORF">DWZ11_01160</name>
</gene>
<accession>A0A412A082</accession>
<dbReference type="EMBL" id="QRST01000001">
    <property type="protein sequence ID" value="RGQ08497.1"/>
    <property type="molecule type" value="Genomic_DNA"/>
</dbReference>
<sequence length="88" mass="10334">MNTIFVLIVVNLLKDQDWSKKMKYIVTIEETCSQDFVVEADNIDEAKDIAIERYDLGDFILDDPCVTEKLMSVRNDSNEEECTNWFEF</sequence>
<dbReference type="Proteomes" id="UP000284662">
    <property type="component" value="Unassembled WGS sequence"/>
</dbReference>
<name>A0A412A082_9FIRM</name>
<comment type="caution">
    <text evidence="1">The sequence shown here is derived from an EMBL/GenBank/DDBJ whole genome shotgun (WGS) entry which is preliminary data.</text>
</comment>